<dbReference type="Pfam" id="PF07676">
    <property type="entry name" value="PD40"/>
    <property type="match status" value="4"/>
</dbReference>
<comment type="function">
    <text evidence="5">Part of the Tol-Pal system, which plays a role in outer membrane invagination during cell division and is important for maintaining outer membrane integrity.</text>
</comment>
<evidence type="ECO:0000313" key="8">
    <source>
        <dbReference type="EMBL" id="SIO03266.1"/>
    </source>
</evidence>
<dbReference type="InterPro" id="IPR011659">
    <property type="entry name" value="WD40"/>
</dbReference>
<evidence type="ECO:0000256" key="1">
    <source>
        <dbReference type="ARBA" id="ARBA00004418"/>
    </source>
</evidence>
<protein>
    <recommendedName>
        <fullName evidence="5">Tol-Pal system protein TolB</fullName>
    </recommendedName>
</protein>
<dbReference type="AlphaFoldDB" id="A0A1N6G6U6"/>
<sequence>MNDLYNQKHHSTFLTVSAMLTRFYQYASGLFILLFCLISQPVHAELDIEIFGGGTMRIPIAIIPFSAEERLQQSITAVVAADLQRSGLFKLIDPAGLRPHEPSEIAYAEWANRGTSALVIGHTTLLPEGQVDIRFRLMDVAKQTQLAGLATTVPVTQLRAAAHRIADIIYEALTGDAGVFSTRIAYVMKQGQKYALQVADADGHNAQSVIEYTEPIISPAWSPDGNQLAYVSFENKKPVIYIQTLTSRQRRVLANFEGSNSAPSWSPDGKKLAIVLTAQGGSQIFLINADGSGLRRLSKSTGIDTEPSFSPDGRSIIFTSDRGGSPQIYRMSITDTANSTAERLTFEGNYNVSAHFSQDGRSFTFIHRNNNKYNVAVQDMTTRQMQLLTNSQLDESPSFAPNDKMILYATEIRGRGILSAVSRDGQTRQQLSMQAGDIREPAWGPLPRLK</sequence>
<dbReference type="NCBIfam" id="TIGR02800">
    <property type="entry name" value="propeller_TolB"/>
    <property type="match status" value="1"/>
</dbReference>
<dbReference type="STRING" id="44575.SAMN05216419_100534"/>
<name>A0A1N6G6U6_9PROT</name>
<comment type="subunit">
    <text evidence="5">The Tol-Pal system is composed of five core proteins: the inner membrane proteins TolA, TolQ and TolR, the periplasmic protein TolB and the outer membrane protein Pal. They form a network linking the inner and outer membranes and the peptidoglycan layer.</text>
</comment>
<dbReference type="InterPro" id="IPR011042">
    <property type="entry name" value="6-blade_b-propeller_TolB-like"/>
</dbReference>
<dbReference type="SUPFAM" id="SSF52964">
    <property type="entry name" value="TolB, N-terminal domain"/>
    <property type="match status" value="1"/>
</dbReference>
<dbReference type="eggNOG" id="COG0823">
    <property type="taxonomic scope" value="Bacteria"/>
</dbReference>
<dbReference type="Gene3D" id="2.120.10.30">
    <property type="entry name" value="TolB, C-terminal domain"/>
    <property type="match status" value="1"/>
</dbReference>
<evidence type="ECO:0000313" key="9">
    <source>
        <dbReference type="Proteomes" id="UP000185062"/>
    </source>
</evidence>
<evidence type="ECO:0000256" key="4">
    <source>
        <dbReference type="ARBA" id="ARBA00022764"/>
    </source>
</evidence>
<keyword evidence="3 5" id="KW-0732">Signal</keyword>
<feature type="region of interest" description="Disordered" evidence="6">
    <location>
        <begin position="423"/>
        <end position="450"/>
    </location>
</feature>
<evidence type="ECO:0000259" key="7">
    <source>
        <dbReference type="Pfam" id="PF04052"/>
    </source>
</evidence>
<evidence type="ECO:0000256" key="6">
    <source>
        <dbReference type="SAM" id="MobiDB-lite"/>
    </source>
</evidence>
<accession>A0A1N6G6U6</accession>
<evidence type="ECO:0000256" key="5">
    <source>
        <dbReference type="HAMAP-Rule" id="MF_00671"/>
    </source>
</evidence>
<proteinExistence type="inferred from homology"/>
<gene>
    <name evidence="5" type="primary">tolB</name>
    <name evidence="8" type="ORF">SAMN02743940_0580</name>
</gene>
<comment type="similarity">
    <text evidence="2 5">Belongs to the TolB family.</text>
</comment>
<keyword evidence="5" id="KW-0131">Cell cycle</keyword>
<dbReference type="Gene3D" id="3.40.50.10070">
    <property type="entry name" value="TolB, N-terminal domain"/>
    <property type="match status" value="1"/>
</dbReference>
<dbReference type="HAMAP" id="MF_00671">
    <property type="entry name" value="TolB"/>
    <property type="match status" value="1"/>
</dbReference>
<evidence type="ECO:0000256" key="3">
    <source>
        <dbReference type="ARBA" id="ARBA00022729"/>
    </source>
</evidence>
<dbReference type="PANTHER" id="PTHR36842">
    <property type="entry name" value="PROTEIN TOLB HOMOLOG"/>
    <property type="match status" value="1"/>
</dbReference>
<dbReference type="GO" id="GO:0017038">
    <property type="term" value="P:protein import"/>
    <property type="evidence" value="ECO:0007669"/>
    <property type="project" value="InterPro"/>
</dbReference>
<dbReference type="PANTHER" id="PTHR36842:SF1">
    <property type="entry name" value="PROTEIN TOLB"/>
    <property type="match status" value="1"/>
</dbReference>
<comment type="subcellular location">
    <subcellularLocation>
        <location evidence="1 5">Periplasm</location>
    </subcellularLocation>
</comment>
<feature type="domain" description="TolB N-terminal" evidence="7">
    <location>
        <begin position="46"/>
        <end position="146"/>
    </location>
</feature>
<dbReference type="GO" id="GO:0051301">
    <property type="term" value="P:cell division"/>
    <property type="evidence" value="ECO:0007669"/>
    <property type="project" value="UniProtKB-UniRule"/>
</dbReference>
<organism evidence="8 9">
    <name type="scientific">Nitrosomonas cryotolerans ATCC 49181</name>
    <dbReference type="NCBI Taxonomy" id="1131553"/>
    <lineage>
        <taxon>Bacteria</taxon>
        <taxon>Pseudomonadati</taxon>
        <taxon>Pseudomonadota</taxon>
        <taxon>Betaproteobacteria</taxon>
        <taxon>Nitrosomonadales</taxon>
        <taxon>Nitrosomonadaceae</taxon>
        <taxon>Nitrosomonas</taxon>
    </lineage>
</organism>
<reference evidence="8 9" key="1">
    <citation type="submission" date="2016-12" db="EMBL/GenBank/DDBJ databases">
        <authorList>
            <person name="Song W.-J."/>
            <person name="Kurnit D.M."/>
        </authorList>
    </citation>
    <scope>NUCLEOTIDE SEQUENCE [LARGE SCALE GENOMIC DNA]</scope>
    <source>
        <strain evidence="8 9">ATCC 49181</strain>
    </source>
</reference>
<keyword evidence="9" id="KW-1185">Reference proteome</keyword>
<dbReference type="GO" id="GO:0042597">
    <property type="term" value="C:periplasmic space"/>
    <property type="evidence" value="ECO:0007669"/>
    <property type="project" value="UniProtKB-SubCell"/>
</dbReference>
<dbReference type="Proteomes" id="UP000185062">
    <property type="component" value="Unassembled WGS sequence"/>
</dbReference>
<dbReference type="SUPFAM" id="SSF69304">
    <property type="entry name" value="Tricorn protease N-terminal domain"/>
    <property type="match status" value="1"/>
</dbReference>
<dbReference type="InterPro" id="IPR014167">
    <property type="entry name" value="Tol-Pal_TolB"/>
</dbReference>
<dbReference type="Pfam" id="PF04052">
    <property type="entry name" value="TolB_N"/>
    <property type="match status" value="1"/>
</dbReference>
<keyword evidence="4 5" id="KW-0574">Periplasm</keyword>
<dbReference type="InterPro" id="IPR007195">
    <property type="entry name" value="TolB_N"/>
</dbReference>
<dbReference type="EMBL" id="FSRO01000001">
    <property type="protein sequence ID" value="SIO03266.1"/>
    <property type="molecule type" value="Genomic_DNA"/>
</dbReference>
<evidence type="ECO:0000256" key="2">
    <source>
        <dbReference type="ARBA" id="ARBA00009820"/>
    </source>
</evidence>
<keyword evidence="5" id="KW-0132">Cell division</keyword>